<protein>
    <submittedName>
        <fullName evidence="2">ClpP Protease subunit of ATP-dependent Clp proteases</fullName>
    </submittedName>
</protein>
<dbReference type="PANTHER" id="PTHR10381:SF11">
    <property type="entry name" value="ATP-DEPENDENT CLP PROTEASE PROTEOLYTIC SUBUNIT, MITOCHONDRIAL"/>
    <property type="match status" value="1"/>
</dbReference>
<dbReference type="GO" id="GO:0006515">
    <property type="term" value="P:protein quality control for misfolded or incompletely synthesized proteins"/>
    <property type="evidence" value="ECO:0007669"/>
    <property type="project" value="TreeGrafter"/>
</dbReference>
<evidence type="ECO:0000256" key="1">
    <source>
        <dbReference type="ARBA" id="ARBA00007039"/>
    </source>
</evidence>
<dbReference type="GO" id="GO:0004176">
    <property type="term" value="F:ATP-dependent peptidase activity"/>
    <property type="evidence" value="ECO:0007669"/>
    <property type="project" value="InterPro"/>
</dbReference>
<dbReference type="CDD" id="cd07017">
    <property type="entry name" value="S14_ClpP_2"/>
    <property type="match status" value="1"/>
</dbReference>
<name>A0A6J5RRW5_9CAUD</name>
<organism evidence="2">
    <name type="scientific">uncultured Caudovirales phage</name>
    <dbReference type="NCBI Taxonomy" id="2100421"/>
    <lineage>
        <taxon>Viruses</taxon>
        <taxon>Duplodnaviria</taxon>
        <taxon>Heunggongvirae</taxon>
        <taxon>Uroviricota</taxon>
        <taxon>Caudoviricetes</taxon>
        <taxon>Peduoviridae</taxon>
        <taxon>Maltschvirus</taxon>
        <taxon>Maltschvirus maltsch</taxon>
    </lineage>
</organism>
<dbReference type="Gene3D" id="3.90.226.10">
    <property type="entry name" value="2-enoyl-CoA Hydratase, Chain A, domain 1"/>
    <property type="match status" value="1"/>
</dbReference>
<proteinExistence type="inferred from homology"/>
<dbReference type="PRINTS" id="PR00127">
    <property type="entry name" value="CLPPROTEASEP"/>
</dbReference>
<comment type="similarity">
    <text evidence="1">Belongs to the peptidase S14 family.</text>
</comment>
<dbReference type="InterPro" id="IPR001907">
    <property type="entry name" value="ClpP"/>
</dbReference>
<gene>
    <name evidence="2" type="ORF">UFOVP1290_547</name>
</gene>
<dbReference type="EMBL" id="LR797252">
    <property type="protein sequence ID" value="CAB4197027.1"/>
    <property type="molecule type" value="Genomic_DNA"/>
</dbReference>
<dbReference type="PANTHER" id="PTHR10381">
    <property type="entry name" value="ATP-DEPENDENT CLP PROTEASE PROTEOLYTIC SUBUNIT"/>
    <property type="match status" value="1"/>
</dbReference>
<dbReference type="Pfam" id="PF00574">
    <property type="entry name" value="CLP_protease"/>
    <property type="match status" value="1"/>
</dbReference>
<dbReference type="SUPFAM" id="SSF52096">
    <property type="entry name" value="ClpP/crotonase"/>
    <property type="match status" value="1"/>
</dbReference>
<dbReference type="InterPro" id="IPR023562">
    <property type="entry name" value="ClpP/TepA"/>
</dbReference>
<dbReference type="GO" id="GO:0009368">
    <property type="term" value="C:endopeptidase Clp complex"/>
    <property type="evidence" value="ECO:0007669"/>
    <property type="project" value="TreeGrafter"/>
</dbReference>
<dbReference type="GO" id="GO:0051117">
    <property type="term" value="F:ATPase binding"/>
    <property type="evidence" value="ECO:0007669"/>
    <property type="project" value="TreeGrafter"/>
</dbReference>
<accession>A0A6J5RRW5</accession>
<sequence>MRSNCNDHAQPVLTGYSDTYIKLAQHRIIVVSEDISDTMAAELSALLLYFDNNDHEAQIEIYLHSNGGAATGLVNIYDVMKMISAPIKTICLGKCYSAAAVLLAAGSKGERYAMKHSSIMIHGIQAGFPIPGHDITSSKNYFDYLKDNNDNIMKMLAHDTNHSLEKVKEDCKQDVWMNANTAKQYGIIDHIIE</sequence>
<keyword evidence="2" id="KW-0645">Protease</keyword>
<reference evidence="2" key="1">
    <citation type="submission" date="2020-05" db="EMBL/GenBank/DDBJ databases">
        <authorList>
            <person name="Chiriac C."/>
            <person name="Salcher M."/>
            <person name="Ghai R."/>
            <person name="Kavagutti S V."/>
        </authorList>
    </citation>
    <scope>NUCLEOTIDE SEQUENCE</scope>
</reference>
<dbReference type="InterPro" id="IPR029045">
    <property type="entry name" value="ClpP/crotonase-like_dom_sf"/>
</dbReference>
<keyword evidence="2" id="KW-0378">Hydrolase</keyword>
<dbReference type="GO" id="GO:0004252">
    <property type="term" value="F:serine-type endopeptidase activity"/>
    <property type="evidence" value="ECO:0007669"/>
    <property type="project" value="InterPro"/>
</dbReference>
<evidence type="ECO:0000313" key="2">
    <source>
        <dbReference type="EMBL" id="CAB4197027.1"/>
    </source>
</evidence>